<proteinExistence type="predicted"/>
<feature type="compositionally biased region" description="Basic and acidic residues" evidence="1">
    <location>
        <begin position="237"/>
        <end position="250"/>
    </location>
</feature>
<feature type="compositionally biased region" description="Polar residues" evidence="1">
    <location>
        <begin position="684"/>
        <end position="694"/>
    </location>
</feature>
<dbReference type="EMBL" id="CAMGYJ010000009">
    <property type="protein sequence ID" value="CAI0542858.1"/>
    <property type="molecule type" value="Genomic_DNA"/>
</dbReference>
<dbReference type="GO" id="GO:0005635">
    <property type="term" value="C:nuclear envelope"/>
    <property type="evidence" value="ECO:0007669"/>
    <property type="project" value="TreeGrafter"/>
</dbReference>
<feature type="compositionally biased region" description="Polar residues" evidence="1">
    <location>
        <begin position="108"/>
        <end position="127"/>
    </location>
</feature>
<feature type="region of interest" description="Disordered" evidence="1">
    <location>
        <begin position="295"/>
        <end position="325"/>
    </location>
</feature>
<feature type="compositionally biased region" description="Basic and acidic residues" evidence="1">
    <location>
        <begin position="545"/>
        <end position="566"/>
    </location>
</feature>
<evidence type="ECO:0000256" key="1">
    <source>
        <dbReference type="SAM" id="MobiDB-lite"/>
    </source>
</evidence>
<dbReference type="PANTHER" id="PTHR33416">
    <property type="entry name" value="NUCLEAR PORE COMPLEX PROTEIN NUP1"/>
    <property type="match status" value="1"/>
</dbReference>
<feature type="compositionally biased region" description="Basic and acidic residues" evidence="1">
    <location>
        <begin position="458"/>
        <end position="467"/>
    </location>
</feature>
<comment type="caution">
    <text evidence="2">The sequence shown here is derived from an EMBL/GenBank/DDBJ whole genome shotgun (WGS) entry which is preliminary data.</text>
</comment>
<feature type="region of interest" description="Disordered" evidence="1">
    <location>
        <begin position="458"/>
        <end position="630"/>
    </location>
</feature>
<accession>A0AAV0QC83</accession>
<feature type="region of interest" description="Disordered" evidence="1">
    <location>
        <begin position="1"/>
        <end position="48"/>
    </location>
</feature>
<feature type="compositionally biased region" description="Polar residues" evidence="1">
    <location>
        <begin position="468"/>
        <end position="481"/>
    </location>
</feature>
<reference evidence="2" key="1">
    <citation type="submission" date="2022-08" db="EMBL/GenBank/DDBJ databases">
        <authorList>
            <person name="Gutierrez-Valencia J."/>
        </authorList>
    </citation>
    <scope>NUCLEOTIDE SEQUENCE</scope>
</reference>
<evidence type="ECO:0000313" key="3">
    <source>
        <dbReference type="Proteomes" id="UP001154282"/>
    </source>
</evidence>
<keyword evidence="3" id="KW-1185">Reference proteome</keyword>
<name>A0AAV0QC83_9ROSI</name>
<sequence length="747" mass="80995">MERSSEPRQPYPAGEEGRGAGGKLRKRPARRAATPYARPQQSLAQRTRPWLSKLANLILPSYFSQSGNALPAPPAAERGVGDEEEEEDDHGESGNQVEENVGRDEISLSFNHLGSGSTELGGTNEVTNELNSHPEIERVEEHHTVNTSDLDGVSTIEQLLMNKKFSRDEVNRLIEIIHSRAANSPNKEEEKQHSGMFGRDAGPSAFLEDSQRCREAEKKHMSSITQGFFQPAAWAETSRKSTEVQHEDTNRTTWGGSTPLIQSTVEDEVGASPIQIAKAYMQKRTSGLGLEDAAVKDEGPSSRGDEMALQPFTPSSSIRPSPCWPGARVRDQNEYAAPLSQSGRFGLQSFPRTPYSRAIASKSKSKLIQLQGSSRRSLNMLSTPFQPPQSSTYGQFSSRERKLDFGEGSVGPIRRTRRQGAGVELSARGSPFVRPSVDTPKIENIDVPEGIFSAWKKESETGRKPHSEVSTPTVPSHSSQVARKILEHLDRNPVTPKQKSDELRLATSWKKPESSSDITAFTPLKRDSLPQFGILDSSGNSNQADNKKKSLHWSEDRGKSLFKDPQETTNDVNGKSSAPGITIGSNAVDPGPSPVLKKNVDSEIVKANEVSSLQKKPPAHSSGTRPVLSSIAIGKREQKWASSDGNASFSFQVPASSAGVFSEPPTPSMPSSSANGLHQPEAGEQSTPTYSFGSNKGTNSALVFSFPSTSSSSSSLPDGTSNLKFKFGSDKSSRVSFSSIGKDSVCY</sequence>
<evidence type="ECO:0000313" key="2">
    <source>
        <dbReference type="EMBL" id="CAI0542858.1"/>
    </source>
</evidence>
<feature type="compositionally biased region" description="Polar residues" evidence="1">
    <location>
        <begin position="567"/>
        <end position="576"/>
    </location>
</feature>
<dbReference type="AlphaFoldDB" id="A0AAV0QC83"/>
<feature type="region of interest" description="Disordered" evidence="1">
    <location>
        <begin position="725"/>
        <end position="747"/>
    </location>
</feature>
<feature type="region of interest" description="Disordered" evidence="1">
    <location>
        <begin position="64"/>
        <end position="127"/>
    </location>
</feature>
<protein>
    <recommendedName>
        <fullName evidence="4">Nuclear pore complex protein NUP1</fullName>
    </recommendedName>
</protein>
<dbReference type="Proteomes" id="UP001154282">
    <property type="component" value="Unassembled WGS sequence"/>
</dbReference>
<feature type="compositionally biased region" description="Basic and acidic residues" evidence="1">
    <location>
        <begin position="498"/>
        <end position="514"/>
    </location>
</feature>
<feature type="compositionally biased region" description="Basic and acidic residues" evidence="1">
    <location>
        <begin position="295"/>
        <end position="306"/>
    </location>
</feature>
<feature type="region of interest" description="Disordered" evidence="1">
    <location>
        <begin position="405"/>
        <end position="425"/>
    </location>
</feature>
<feature type="region of interest" description="Disordered" evidence="1">
    <location>
        <begin position="236"/>
        <end position="259"/>
    </location>
</feature>
<dbReference type="GO" id="GO:0071763">
    <property type="term" value="P:nuclear membrane organization"/>
    <property type="evidence" value="ECO:0007669"/>
    <property type="project" value="TreeGrafter"/>
</dbReference>
<dbReference type="PANTHER" id="PTHR33416:SF18">
    <property type="entry name" value="NUCLEOPORIN-LIKE PROTEIN"/>
    <property type="match status" value="1"/>
</dbReference>
<feature type="region of interest" description="Disordered" evidence="1">
    <location>
        <begin position="657"/>
        <end position="694"/>
    </location>
</feature>
<gene>
    <name evidence="2" type="ORF">LITE_LOCUS42640</name>
</gene>
<evidence type="ECO:0008006" key="4">
    <source>
        <dbReference type="Google" id="ProtNLM"/>
    </source>
</evidence>
<organism evidence="2 3">
    <name type="scientific">Linum tenue</name>
    <dbReference type="NCBI Taxonomy" id="586396"/>
    <lineage>
        <taxon>Eukaryota</taxon>
        <taxon>Viridiplantae</taxon>
        <taxon>Streptophyta</taxon>
        <taxon>Embryophyta</taxon>
        <taxon>Tracheophyta</taxon>
        <taxon>Spermatophyta</taxon>
        <taxon>Magnoliopsida</taxon>
        <taxon>eudicotyledons</taxon>
        <taxon>Gunneridae</taxon>
        <taxon>Pentapetalae</taxon>
        <taxon>rosids</taxon>
        <taxon>fabids</taxon>
        <taxon>Malpighiales</taxon>
        <taxon>Linaceae</taxon>
        <taxon>Linum</taxon>
    </lineage>
</organism>
<feature type="region of interest" description="Disordered" evidence="1">
    <location>
        <begin position="180"/>
        <end position="204"/>
    </location>
</feature>